<keyword evidence="12 15" id="KW-0648">Protein biosynthesis</keyword>
<comment type="catalytic activity">
    <reaction evidence="14 15">
        <text>tRNA(Phe) + L-phenylalanine + ATP = L-phenylalanyl-tRNA(Phe) + AMP + diphosphate + H(+)</text>
        <dbReference type="Rhea" id="RHEA:19413"/>
        <dbReference type="Rhea" id="RHEA-COMP:9668"/>
        <dbReference type="Rhea" id="RHEA-COMP:9699"/>
        <dbReference type="ChEBI" id="CHEBI:15378"/>
        <dbReference type="ChEBI" id="CHEBI:30616"/>
        <dbReference type="ChEBI" id="CHEBI:33019"/>
        <dbReference type="ChEBI" id="CHEBI:58095"/>
        <dbReference type="ChEBI" id="CHEBI:78442"/>
        <dbReference type="ChEBI" id="CHEBI:78531"/>
        <dbReference type="ChEBI" id="CHEBI:456215"/>
        <dbReference type="EC" id="6.1.1.20"/>
    </reaction>
</comment>
<dbReference type="Proteomes" id="UP001501588">
    <property type="component" value="Unassembled WGS sequence"/>
</dbReference>
<dbReference type="EC" id="6.1.1.20" evidence="15"/>
<dbReference type="Pfam" id="PF03147">
    <property type="entry name" value="FDX-ACB"/>
    <property type="match status" value="1"/>
</dbReference>
<dbReference type="InterPro" id="IPR041616">
    <property type="entry name" value="PheRS_beta_core"/>
</dbReference>
<dbReference type="InterPro" id="IPR033714">
    <property type="entry name" value="tRNA_bind_bactPheRS"/>
</dbReference>
<evidence type="ECO:0000256" key="13">
    <source>
        <dbReference type="ARBA" id="ARBA00023146"/>
    </source>
</evidence>
<evidence type="ECO:0000256" key="8">
    <source>
        <dbReference type="ARBA" id="ARBA00022741"/>
    </source>
</evidence>
<protein>
    <recommendedName>
        <fullName evidence="15">Phenylalanine--tRNA ligase beta subunit</fullName>
        <ecNumber evidence="15">6.1.1.20</ecNumber>
    </recommendedName>
    <alternativeName>
        <fullName evidence="15">Phenylalanyl-tRNA synthetase beta subunit</fullName>
        <shortName evidence="15">PheRS</shortName>
    </alternativeName>
</protein>
<comment type="caution">
    <text evidence="21">The sequence shown here is derived from an EMBL/GenBank/DDBJ whole genome shotgun (WGS) entry which is preliminary data.</text>
</comment>
<keyword evidence="22" id="KW-1185">Reference proteome</keyword>
<dbReference type="CDD" id="cd02796">
    <property type="entry name" value="tRNA_bind_bactPheRS"/>
    <property type="match status" value="1"/>
</dbReference>
<evidence type="ECO:0000313" key="22">
    <source>
        <dbReference type="Proteomes" id="UP001501588"/>
    </source>
</evidence>
<dbReference type="Gene3D" id="3.30.70.380">
    <property type="entry name" value="Ferrodoxin-fold anticodon-binding domain"/>
    <property type="match status" value="1"/>
</dbReference>
<keyword evidence="10 15" id="KW-0460">Magnesium</keyword>
<dbReference type="PANTHER" id="PTHR10947:SF0">
    <property type="entry name" value="PHENYLALANINE--TRNA LIGASE BETA SUBUNIT"/>
    <property type="match status" value="1"/>
</dbReference>
<dbReference type="Pfam" id="PF01588">
    <property type="entry name" value="tRNA_bind"/>
    <property type="match status" value="1"/>
</dbReference>
<dbReference type="InterPro" id="IPR004532">
    <property type="entry name" value="Phe-tRNA-ligase_IIc_bsu_bact"/>
</dbReference>
<comment type="similarity">
    <text evidence="2 15">Belongs to the phenylalanyl-tRNA synthetase beta subunit family. Type 1 subfamily.</text>
</comment>
<dbReference type="InterPro" id="IPR020825">
    <property type="entry name" value="Phe-tRNA_synthase-like_B3/B4"/>
</dbReference>
<keyword evidence="5 16" id="KW-0820">tRNA-binding</keyword>
<evidence type="ECO:0000259" key="18">
    <source>
        <dbReference type="PROSITE" id="PS50886"/>
    </source>
</evidence>
<proteinExistence type="inferred from homology"/>
<dbReference type="InterPro" id="IPR045864">
    <property type="entry name" value="aa-tRNA-synth_II/BPL/LPL"/>
</dbReference>
<dbReference type="SUPFAM" id="SSF55681">
    <property type="entry name" value="Class II aaRS and biotin synthetases"/>
    <property type="match status" value="1"/>
</dbReference>
<keyword evidence="11 16" id="KW-0694">RNA-binding</keyword>
<evidence type="ECO:0000256" key="12">
    <source>
        <dbReference type="ARBA" id="ARBA00022917"/>
    </source>
</evidence>
<keyword evidence="9 15" id="KW-0067">ATP-binding</keyword>
<comment type="cofactor">
    <cofactor evidence="15">
        <name>Mg(2+)</name>
        <dbReference type="ChEBI" id="CHEBI:18420"/>
    </cofactor>
    <text evidence="15">Binds 2 magnesium ions per tetramer.</text>
</comment>
<keyword evidence="8 15" id="KW-0547">Nucleotide-binding</keyword>
<dbReference type="NCBIfam" id="TIGR00472">
    <property type="entry name" value="pheT_bact"/>
    <property type="match status" value="1"/>
</dbReference>
<dbReference type="InterPro" id="IPR005147">
    <property type="entry name" value="tRNA_synthase_B5-dom"/>
</dbReference>
<dbReference type="Gene3D" id="3.50.40.10">
    <property type="entry name" value="Phenylalanyl-trna Synthetase, Chain B, domain 3"/>
    <property type="match status" value="1"/>
</dbReference>
<evidence type="ECO:0000256" key="3">
    <source>
        <dbReference type="ARBA" id="ARBA00011209"/>
    </source>
</evidence>
<comment type="subunit">
    <text evidence="3 15">Tetramer of two alpha and two beta subunits.</text>
</comment>
<evidence type="ECO:0000256" key="9">
    <source>
        <dbReference type="ARBA" id="ARBA00022840"/>
    </source>
</evidence>
<dbReference type="Pfam" id="PF03483">
    <property type="entry name" value="B3_4"/>
    <property type="match status" value="1"/>
</dbReference>
<dbReference type="InterPro" id="IPR005121">
    <property type="entry name" value="Fdx_antiC-bd"/>
</dbReference>
<dbReference type="PROSITE" id="PS51447">
    <property type="entry name" value="FDX_ACB"/>
    <property type="match status" value="1"/>
</dbReference>
<dbReference type="SUPFAM" id="SSF56037">
    <property type="entry name" value="PheT/TilS domain"/>
    <property type="match status" value="1"/>
</dbReference>
<dbReference type="InterPro" id="IPR036690">
    <property type="entry name" value="Fdx_antiC-bd_sf"/>
</dbReference>
<keyword evidence="6 15" id="KW-0436">Ligase</keyword>
<dbReference type="Pfam" id="PF03484">
    <property type="entry name" value="B5"/>
    <property type="match status" value="1"/>
</dbReference>
<evidence type="ECO:0000259" key="19">
    <source>
        <dbReference type="PROSITE" id="PS51447"/>
    </source>
</evidence>
<evidence type="ECO:0000256" key="17">
    <source>
        <dbReference type="SAM" id="MobiDB-lite"/>
    </source>
</evidence>
<evidence type="ECO:0000256" key="15">
    <source>
        <dbReference type="HAMAP-Rule" id="MF_00283"/>
    </source>
</evidence>
<keyword evidence="4 15" id="KW-0963">Cytoplasm</keyword>
<dbReference type="Gene3D" id="3.30.930.10">
    <property type="entry name" value="Bira Bifunctional Protein, Domain 2"/>
    <property type="match status" value="1"/>
</dbReference>
<dbReference type="InterPro" id="IPR009061">
    <property type="entry name" value="DNA-bd_dom_put_sf"/>
</dbReference>
<evidence type="ECO:0000256" key="6">
    <source>
        <dbReference type="ARBA" id="ARBA00022598"/>
    </source>
</evidence>
<gene>
    <name evidence="15 21" type="primary">pheT</name>
    <name evidence="21" type="ORF">GCM10009416_32720</name>
</gene>
<dbReference type="HAMAP" id="MF_00283">
    <property type="entry name" value="Phe_tRNA_synth_beta1"/>
    <property type="match status" value="1"/>
</dbReference>
<feature type="binding site" evidence="15">
    <location>
        <position position="494"/>
    </location>
    <ligand>
        <name>Mg(2+)</name>
        <dbReference type="ChEBI" id="CHEBI:18420"/>
        <note>shared with alpha subunit</note>
    </ligand>
</feature>
<dbReference type="EMBL" id="BAAAFZ010000052">
    <property type="protein sequence ID" value="GAA0591769.1"/>
    <property type="molecule type" value="Genomic_DNA"/>
</dbReference>
<dbReference type="SMART" id="SM00896">
    <property type="entry name" value="FDX-ACB"/>
    <property type="match status" value="1"/>
</dbReference>
<feature type="binding site" evidence="15">
    <location>
        <position position="457"/>
    </location>
    <ligand>
        <name>Mg(2+)</name>
        <dbReference type="ChEBI" id="CHEBI:18420"/>
        <note>shared with alpha subunit</note>
    </ligand>
</feature>
<dbReference type="PROSITE" id="PS51483">
    <property type="entry name" value="B5"/>
    <property type="match status" value="1"/>
</dbReference>
<evidence type="ECO:0000259" key="20">
    <source>
        <dbReference type="PROSITE" id="PS51483"/>
    </source>
</evidence>
<keyword evidence="13 15" id="KW-0030">Aminoacyl-tRNA synthetase</keyword>
<feature type="binding site" evidence="15">
    <location>
        <position position="490"/>
    </location>
    <ligand>
        <name>Mg(2+)</name>
        <dbReference type="ChEBI" id="CHEBI:18420"/>
        <note>shared with alpha subunit</note>
    </ligand>
</feature>
<evidence type="ECO:0000313" key="21">
    <source>
        <dbReference type="EMBL" id="GAA0591769.1"/>
    </source>
</evidence>
<evidence type="ECO:0000256" key="5">
    <source>
        <dbReference type="ARBA" id="ARBA00022555"/>
    </source>
</evidence>
<dbReference type="PROSITE" id="PS50886">
    <property type="entry name" value="TRBD"/>
    <property type="match status" value="1"/>
</dbReference>
<feature type="domain" description="FDX-ACB" evidence="19">
    <location>
        <begin position="732"/>
        <end position="825"/>
    </location>
</feature>
<dbReference type="InterPro" id="IPR012340">
    <property type="entry name" value="NA-bd_OB-fold"/>
</dbReference>
<evidence type="ECO:0000256" key="1">
    <source>
        <dbReference type="ARBA" id="ARBA00004496"/>
    </source>
</evidence>
<feature type="domain" description="TRNA-binding" evidence="18">
    <location>
        <begin position="39"/>
        <end position="152"/>
    </location>
</feature>
<feature type="domain" description="B5" evidence="20">
    <location>
        <begin position="402"/>
        <end position="506"/>
    </location>
</feature>
<reference evidence="21 22" key="1">
    <citation type="journal article" date="2019" name="Int. J. Syst. Evol. Microbiol.">
        <title>The Global Catalogue of Microorganisms (GCM) 10K type strain sequencing project: providing services to taxonomists for standard genome sequencing and annotation.</title>
        <authorList>
            <consortium name="The Broad Institute Genomics Platform"/>
            <consortium name="The Broad Institute Genome Sequencing Center for Infectious Disease"/>
            <person name="Wu L."/>
            <person name="Ma J."/>
        </authorList>
    </citation>
    <scope>NUCLEOTIDE SEQUENCE [LARGE SCALE GENOMIC DNA]</scope>
    <source>
        <strain evidence="21 22">JCM 9933</strain>
    </source>
</reference>
<dbReference type="InterPro" id="IPR045060">
    <property type="entry name" value="Phe-tRNA-ligase_IIc_bsu"/>
</dbReference>
<accession>A0ABN1FIU7</accession>
<keyword evidence="7 15" id="KW-0479">Metal-binding</keyword>
<dbReference type="RefSeq" id="WP_343896441.1">
    <property type="nucleotide sequence ID" value="NZ_BAAAFZ010000052.1"/>
</dbReference>
<dbReference type="SUPFAM" id="SSF54991">
    <property type="entry name" value="Anticodon-binding domain of PheRS"/>
    <property type="match status" value="1"/>
</dbReference>
<organism evidence="21 22">
    <name type="scientific">Craurococcus roseus</name>
    <dbReference type="NCBI Taxonomy" id="77585"/>
    <lineage>
        <taxon>Bacteria</taxon>
        <taxon>Pseudomonadati</taxon>
        <taxon>Pseudomonadota</taxon>
        <taxon>Alphaproteobacteria</taxon>
        <taxon>Acetobacterales</taxon>
        <taxon>Acetobacteraceae</taxon>
        <taxon>Craurococcus</taxon>
    </lineage>
</organism>
<dbReference type="PANTHER" id="PTHR10947">
    <property type="entry name" value="PHENYLALANYL-TRNA SYNTHETASE BETA CHAIN AND LEUCINE-RICH REPEAT-CONTAINING PROTEIN 47"/>
    <property type="match status" value="1"/>
</dbReference>
<evidence type="ECO:0000256" key="14">
    <source>
        <dbReference type="ARBA" id="ARBA00049255"/>
    </source>
</evidence>
<evidence type="ECO:0000256" key="10">
    <source>
        <dbReference type="ARBA" id="ARBA00022842"/>
    </source>
</evidence>
<comment type="subcellular location">
    <subcellularLocation>
        <location evidence="1 15">Cytoplasm</location>
    </subcellularLocation>
</comment>
<dbReference type="Gene3D" id="2.40.50.140">
    <property type="entry name" value="Nucleic acid-binding proteins"/>
    <property type="match status" value="1"/>
</dbReference>
<dbReference type="Gene3D" id="3.30.56.10">
    <property type="match status" value="2"/>
</dbReference>
<evidence type="ECO:0000256" key="16">
    <source>
        <dbReference type="PROSITE-ProRule" id="PRU00209"/>
    </source>
</evidence>
<dbReference type="GO" id="GO:0016874">
    <property type="term" value="F:ligase activity"/>
    <property type="evidence" value="ECO:0007669"/>
    <property type="project" value="UniProtKB-KW"/>
</dbReference>
<dbReference type="Pfam" id="PF17759">
    <property type="entry name" value="tRNA_synthFbeta"/>
    <property type="match status" value="1"/>
</dbReference>
<dbReference type="SUPFAM" id="SSF46955">
    <property type="entry name" value="Putative DNA-binding domain"/>
    <property type="match status" value="1"/>
</dbReference>
<dbReference type="SUPFAM" id="SSF50249">
    <property type="entry name" value="Nucleic acid-binding proteins"/>
    <property type="match status" value="1"/>
</dbReference>
<dbReference type="InterPro" id="IPR005146">
    <property type="entry name" value="B3/B4_tRNA-bd"/>
</dbReference>
<feature type="binding site" evidence="15">
    <location>
        <position position="493"/>
    </location>
    <ligand>
        <name>Mg(2+)</name>
        <dbReference type="ChEBI" id="CHEBI:18420"/>
        <note>shared with alpha subunit</note>
    </ligand>
</feature>
<dbReference type="SMART" id="SM00874">
    <property type="entry name" value="B5"/>
    <property type="match status" value="1"/>
</dbReference>
<evidence type="ECO:0000256" key="7">
    <source>
        <dbReference type="ARBA" id="ARBA00022723"/>
    </source>
</evidence>
<name>A0ABN1FIU7_9PROT</name>
<feature type="region of interest" description="Disordered" evidence="17">
    <location>
        <begin position="612"/>
        <end position="631"/>
    </location>
</feature>
<evidence type="ECO:0000256" key="11">
    <source>
        <dbReference type="ARBA" id="ARBA00022884"/>
    </source>
</evidence>
<sequence>MKFPLSWLKAHLETDAPVEDIAATLNRIGLEVEGVEDRGAALAAFRIARVVEAEQHPKADRLRALKVDPGDGSGRLLSVVCGAPNARAGMKGALALPGAFIPGTGITLKKGEIRGVASEAMMLSAREMGLGDDHTGIIDLPDDAPLGGSYAAWAGLDDPVIEISVTPNRGDALSVHGVARDLAAAGLGRLKPLPRPEVAPAYPSPLRWEIADPRACDFVLGRAVRGLRNGPSPKWLRDWLVAIGQRPINALVDVTNLFTFGLGRPLHVFDVAKVEGATLTMRMAREGETLLALNGKTYALTPEDGIIADAAGPEALGGIIGGEHSGCDEGTTECFIECALFDPVRIALSGRRHDVRTDARARFERGVDPALPALALDLATQTIIQLCGGEASEVVGAGTEPRWRRDASLRFERLAGLGGAGDVAPDEAVRILERLGFAAEARDAERVTVAVPSWRNDVAAPIHLAQAPELPPERARAAAEGCAAVEAECDLVEEVLRIRGLDRVPPVSLPVSSPVPPPSLSPKQARTALARRVLGARGMLECVSFAFLDSRAAALFGDTPEALRLVNPIASDLDQMRPTPLASLLLAAARNAARGFPDAALCEVGGGYADPSPEGQGSTAAGLRTGHTPRHWAEPSRAADAMDAKGDALAVLAALGVPMAALNVTADAPPHYHPGRGGVVRQGPKTVLARFGEIHPRVAAALGLPGPAAGFEVFLDAVPEPKRRKRGAADLPAFQPVRRDFAFLVDEGVPAEAVLRAARGADRALIADVALFDRYAGDKLPPGKVSLAVQATLQPREATLTDAQIESISQRIVAAVAKATGATLRA</sequence>
<dbReference type="SMART" id="SM00873">
    <property type="entry name" value="B3_4"/>
    <property type="match status" value="1"/>
</dbReference>
<evidence type="ECO:0000256" key="2">
    <source>
        <dbReference type="ARBA" id="ARBA00008653"/>
    </source>
</evidence>
<evidence type="ECO:0000256" key="4">
    <source>
        <dbReference type="ARBA" id="ARBA00022490"/>
    </source>
</evidence>
<dbReference type="InterPro" id="IPR002547">
    <property type="entry name" value="tRNA-bd_dom"/>
</dbReference>